<dbReference type="Pfam" id="PF08551">
    <property type="entry name" value="DUF1751"/>
    <property type="match status" value="1"/>
</dbReference>
<feature type="transmembrane region" description="Helical" evidence="6">
    <location>
        <begin position="207"/>
        <end position="225"/>
    </location>
</feature>
<dbReference type="Gene3D" id="1.20.1540.10">
    <property type="entry name" value="Rhomboid-like"/>
    <property type="match status" value="1"/>
</dbReference>
<feature type="transmembrane region" description="Helical" evidence="6">
    <location>
        <begin position="25"/>
        <end position="49"/>
    </location>
</feature>
<dbReference type="PANTHER" id="PTHR13377:SF3">
    <property type="entry name" value="TRANSMEMBRANE PROTEIN 115"/>
    <property type="match status" value="1"/>
</dbReference>
<name>A0A3M7SXX5_BRAPC</name>
<accession>A0A3M7SXX5</accession>
<feature type="transmembrane region" description="Helical" evidence="6">
    <location>
        <begin position="144"/>
        <end position="164"/>
    </location>
</feature>
<sequence length="375" mass="42518">MSVVSLENPTYSQPTRFKNIFNPSALVSVITNSSLIFKLFCLTLLLGYLSTFKTNLDQLLCIIPGKLLPPNFHLWTLLTHSFVEYNFLELLVNCFLLLLFSKMLEPLWGRLECIQFFFITTISVGISTTIIYYILFVASFDEQMIFNVSIHGLGGILGGFTVATKQIMPDNVVVDVGFLRIKQDNLPLLTILISGLFFIIGLTKPTYFIMVIFGVFYSWVYLRFFQRHKNGTIGDSSSTFVFASFFPSQIQPFVAIISNTIFNLMVRLKICKPLPKRYNTAGGTHSGQSHITITIPMVKNNIDNSDAERRRLKALKALKERLKKPGEDDDLKTQWSSDTTSLIVQAVVSEENETKESNEPQLESKDVLENQENQS</sequence>
<dbReference type="InterPro" id="IPR013861">
    <property type="entry name" value="TMEM115/Pdh1/Rbl19"/>
</dbReference>
<proteinExistence type="predicted"/>
<keyword evidence="8" id="KW-1185">Reference proteome</keyword>
<evidence type="ECO:0000256" key="2">
    <source>
        <dbReference type="ARBA" id="ARBA00022692"/>
    </source>
</evidence>
<reference evidence="7 8" key="1">
    <citation type="journal article" date="2018" name="Sci. Rep.">
        <title>Genomic signatures of local adaptation to the degree of environmental predictability in rotifers.</title>
        <authorList>
            <person name="Franch-Gras L."/>
            <person name="Hahn C."/>
            <person name="Garcia-Roger E.M."/>
            <person name="Carmona M.J."/>
            <person name="Serra M."/>
            <person name="Gomez A."/>
        </authorList>
    </citation>
    <scope>NUCLEOTIDE SEQUENCE [LARGE SCALE GENOMIC DNA]</scope>
    <source>
        <strain evidence="7">HYR1</strain>
    </source>
</reference>
<feature type="transmembrane region" description="Helical" evidence="6">
    <location>
        <begin position="185"/>
        <end position="201"/>
    </location>
</feature>
<dbReference type="FunFam" id="1.20.1540.10:FF:000004">
    <property type="entry name" value="Transmembrane protein 115"/>
    <property type="match status" value="1"/>
</dbReference>
<evidence type="ECO:0000256" key="1">
    <source>
        <dbReference type="ARBA" id="ARBA00004141"/>
    </source>
</evidence>
<comment type="subcellular location">
    <subcellularLocation>
        <location evidence="1">Membrane</location>
        <topology evidence="1">Multi-pass membrane protein</topology>
    </subcellularLocation>
</comment>
<dbReference type="OrthoDB" id="73612at2759"/>
<keyword evidence="2 6" id="KW-0812">Transmembrane</keyword>
<feature type="compositionally biased region" description="Basic and acidic residues" evidence="5">
    <location>
        <begin position="352"/>
        <end position="368"/>
    </location>
</feature>
<feature type="transmembrane region" description="Helical" evidence="6">
    <location>
        <begin position="85"/>
        <end position="104"/>
    </location>
</feature>
<organism evidence="7 8">
    <name type="scientific">Brachionus plicatilis</name>
    <name type="common">Marine rotifer</name>
    <name type="synonym">Brachionus muelleri</name>
    <dbReference type="NCBI Taxonomy" id="10195"/>
    <lineage>
        <taxon>Eukaryota</taxon>
        <taxon>Metazoa</taxon>
        <taxon>Spiralia</taxon>
        <taxon>Gnathifera</taxon>
        <taxon>Rotifera</taxon>
        <taxon>Eurotatoria</taxon>
        <taxon>Monogononta</taxon>
        <taxon>Pseudotrocha</taxon>
        <taxon>Ploima</taxon>
        <taxon>Brachionidae</taxon>
        <taxon>Brachionus</taxon>
    </lineage>
</organism>
<dbReference type="SMART" id="SM01160">
    <property type="entry name" value="DUF1751"/>
    <property type="match status" value="1"/>
</dbReference>
<dbReference type="GO" id="GO:0006890">
    <property type="term" value="P:retrograde vesicle-mediated transport, Golgi to endoplasmic reticulum"/>
    <property type="evidence" value="ECO:0007669"/>
    <property type="project" value="InterPro"/>
</dbReference>
<protein>
    <submittedName>
        <fullName evidence="7">Transmembrane protein-like</fullName>
    </submittedName>
</protein>
<gene>
    <name evidence="7" type="ORF">BpHYR1_013667</name>
</gene>
<dbReference type="Proteomes" id="UP000276133">
    <property type="component" value="Unassembled WGS sequence"/>
</dbReference>
<feature type="transmembrane region" description="Helical" evidence="6">
    <location>
        <begin position="116"/>
        <end position="138"/>
    </location>
</feature>
<dbReference type="EMBL" id="REGN01000642">
    <property type="protein sequence ID" value="RNA40448.1"/>
    <property type="molecule type" value="Genomic_DNA"/>
</dbReference>
<comment type="caution">
    <text evidence="7">The sequence shown here is derived from an EMBL/GenBank/DDBJ whole genome shotgun (WGS) entry which is preliminary data.</text>
</comment>
<dbReference type="STRING" id="10195.A0A3M7SXX5"/>
<keyword evidence="3 6" id="KW-1133">Transmembrane helix</keyword>
<dbReference type="AlphaFoldDB" id="A0A3M7SXX5"/>
<dbReference type="GO" id="GO:0005794">
    <property type="term" value="C:Golgi apparatus"/>
    <property type="evidence" value="ECO:0007669"/>
    <property type="project" value="TreeGrafter"/>
</dbReference>
<evidence type="ECO:0000256" key="4">
    <source>
        <dbReference type="ARBA" id="ARBA00023136"/>
    </source>
</evidence>
<evidence type="ECO:0000313" key="7">
    <source>
        <dbReference type="EMBL" id="RNA40448.1"/>
    </source>
</evidence>
<evidence type="ECO:0000256" key="5">
    <source>
        <dbReference type="SAM" id="MobiDB-lite"/>
    </source>
</evidence>
<evidence type="ECO:0000256" key="3">
    <source>
        <dbReference type="ARBA" id="ARBA00022989"/>
    </source>
</evidence>
<keyword evidence="4 6" id="KW-0472">Membrane</keyword>
<evidence type="ECO:0000313" key="8">
    <source>
        <dbReference type="Proteomes" id="UP000276133"/>
    </source>
</evidence>
<dbReference type="InterPro" id="IPR035952">
    <property type="entry name" value="Rhomboid-like_sf"/>
</dbReference>
<evidence type="ECO:0000256" key="6">
    <source>
        <dbReference type="SAM" id="Phobius"/>
    </source>
</evidence>
<dbReference type="SUPFAM" id="SSF144091">
    <property type="entry name" value="Rhomboid-like"/>
    <property type="match status" value="1"/>
</dbReference>
<dbReference type="GO" id="GO:0016020">
    <property type="term" value="C:membrane"/>
    <property type="evidence" value="ECO:0007669"/>
    <property type="project" value="UniProtKB-SubCell"/>
</dbReference>
<dbReference type="PANTHER" id="PTHR13377">
    <property type="entry name" value="PLACENTAL PROTEIN 6"/>
    <property type="match status" value="1"/>
</dbReference>
<feature type="region of interest" description="Disordered" evidence="5">
    <location>
        <begin position="350"/>
        <end position="375"/>
    </location>
</feature>